<dbReference type="PANTHER" id="PTHR32258:SF15">
    <property type="entry name" value="NAB DOMAIN-CONTAINING PROTEIN"/>
    <property type="match status" value="1"/>
</dbReference>
<dbReference type="Pfam" id="PF07765">
    <property type="entry name" value="KIP1"/>
    <property type="match status" value="1"/>
</dbReference>
<feature type="compositionally biased region" description="Low complexity" evidence="3">
    <location>
        <begin position="112"/>
        <end position="122"/>
    </location>
</feature>
<reference evidence="5 6" key="1">
    <citation type="submission" date="2024-05" db="EMBL/GenBank/DDBJ databases">
        <title>Haplotype-resolved chromosome-level genome assembly of Huyou (Citrus changshanensis).</title>
        <authorList>
            <person name="Miao C."/>
            <person name="Chen W."/>
            <person name="Wu Y."/>
            <person name="Wang L."/>
            <person name="Zhao S."/>
            <person name="Grierson D."/>
            <person name="Xu C."/>
            <person name="Chen K."/>
        </authorList>
    </citation>
    <scope>NUCLEOTIDE SEQUENCE [LARGE SCALE GENOMIC DNA]</scope>
    <source>
        <strain evidence="5">01-14</strain>
        <tissue evidence="5">Leaf</tissue>
    </source>
</reference>
<feature type="region of interest" description="Disordered" evidence="3">
    <location>
        <begin position="107"/>
        <end position="160"/>
    </location>
</feature>
<protein>
    <recommendedName>
        <fullName evidence="4">NAB domain-containing protein</fullName>
    </recommendedName>
</protein>
<sequence length="321" mass="36605">MKAKRFFSFSVREETTGSMDNISSSSCSWSPDKLDSPLQSLWLRTTLSESEKKMKAMMTLLEEGEVMSVETDDICNRRKPELIKMLEDFNRSYRALAEQCDKLRSKSHHLLHSGSSSTFSSSRETGHPSNNQKRTVGGFDDPKFEASDTQSESAVEDPDVECNSANSHFEYLNRLADELMSSEPCKMTMKKETEITDDKKEIEITEFPNKEEMKMNGSESGQATIGEFETGGPGRKNTWHELKFQLTKLMEESLRQQAELLKRNDEKRKIIDKLRAHIGCLRSQNRALQSDLRFSKVEVKSKQTSRLSGLSFNKFFKAGCS</sequence>
<dbReference type="InterPro" id="IPR011684">
    <property type="entry name" value="NAB"/>
</dbReference>
<evidence type="ECO:0000259" key="4">
    <source>
        <dbReference type="PROSITE" id="PS51774"/>
    </source>
</evidence>
<evidence type="ECO:0000256" key="2">
    <source>
        <dbReference type="ARBA" id="ARBA00038006"/>
    </source>
</evidence>
<name>A0AAP0MUH7_9ROSI</name>
<accession>A0AAP0MUH7</accession>
<proteinExistence type="inferred from homology"/>
<evidence type="ECO:0000313" key="5">
    <source>
        <dbReference type="EMBL" id="KAK9221794.1"/>
    </source>
</evidence>
<evidence type="ECO:0000313" key="6">
    <source>
        <dbReference type="Proteomes" id="UP001428341"/>
    </source>
</evidence>
<gene>
    <name evidence="5" type="ORF">WN944_010223</name>
</gene>
<dbReference type="Proteomes" id="UP001428341">
    <property type="component" value="Unassembled WGS sequence"/>
</dbReference>
<organism evidence="5 6">
    <name type="scientific">Citrus x changshan-huyou</name>
    <dbReference type="NCBI Taxonomy" id="2935761"/>
    <lineage>
        <taxon>Eukaryota</taxon>
        <taxon>Viridiplantae</taxon>
        <taxon>Streptophyta</taxon>
        <taxon>Embryophyta</taxon>
        <taxon>Tracheophyta</taxon>
        <taxon>Spermatophyta</taxon>
        <taxon>Magnoliopsida</taxon>
        <taxon>eudicotyledons</taxon>
        <taxon>Gunneridae</taxon>
        <taxon>Pentapetalae</taxon>
        <taxon>rosids</taxon>
        <taxon>malvids</taxon>
        <taxon>Sapindales</taxon>
        <taxon>Rutaceae</taxon>
        <taxon>Aurantioideae</taxon>
        <taxon>Citrus</taxon>
    </lineage>
</organism>
<dbReference type="InterPro" id="IPR051861">
    <property type="entry name" value="NET_actin-binding_domain"/>
</dbReference>
<feature type="domain" description="NAB" evidence="4">
    <location>
        <begin position="25"/>
        <end position="107"/>
    </location>
</feature>
<dbReference type="EMBL" id="JBCGBO010000002">
    <property type="protein sequence ID" value="KAK9221794.1"/>
    <property type="molecule type" value="Genomic_DNA"/>
</dbReference>
<evidence type="ECO:0000256" key="1">
    <source>
        <dbReference type="ARBA" id="ARBA00023054"/>
    </source>
</evidence>
<dbReference type="GO" id="GO:0003779">
    <property type="term" value="F:actin binding"/>
    <property type="evidence" value="ECO:0007669"/>
    <property type="project" value="InterPro"/>
</dbReference>
<keyword evidence="6" id="KW-1185">Reference proteome</keyword>
<keyword evidence="1" id="KW-0175">Coiled coil</keyword>
<comment type="caution">
    <text evidence="5">The sequence shown here is derived from an EMBL/GenBank/DDBJ whole genome shotgun (WGS) entry which is preliminary data.</text>
</comment>
<comment type="similarity">
    <text evidence="2">Belongs to the NET family.</text>
</comment>
<dbReference type="PROSITE" id="PS51774">
    <property type="entry name" value="NAB"/>
    <property type="match status" value="1"/>
</dbReference>
<dbReference type="AlphaFoldDB" id="A0AAP0MUH7"/>
<dbReference type="PANTHER" id="PTHR32258">
    <property type="entry name" value="PROTEIN NETWORKED 4A"/>
    <property type="match status" value="1"/>
</dbReference>
<evidence type="ECO:0000256" key="3">
    <source>
        <dbReference type="SAM" id="MobiDB-lite"/>
    </source>
</evidence>